<dbReference type="KEGG" id="nlo:107223062"/>
<dbReference type="AlphaFoldDB" id="A0A6J0BUR5"/>
<feature type="domain" description="CHK kinase-like" evidence="1">
    <location>
        <begin position="131"/>
        <end position="324"/>
    </location>
</feature>
<dbReference type="InterPro" id="IPR011009">
    <property type="entry name" value="Kinase-like_dom_sf"/>
</dbReference>
<evidence type="ECO:0000313" key="4">
    <source>
        <dbReference type="RefSeq" id="XP_015518120.1"/>
    </source>
</evidence>
<dbReference type="SMART" id="SM00587">
    <property type="entry name" value="CHK"/>
    <property type="match status" value="1"/>
</dbReference>
<dbReference type="RefSeq" id="XP_015518120.1">
    <property type="nucleotide sequence ID" value="XM_015662634.1"/>
</dbReference>
<proteinExistence type="predicted"/>
<evidence type="ECO:0000313" key="3">
    <source>
        <dbReference type="RefSeq" id="XP_015518119.1"/>
    </source>
</evidence>
<dbReference type="GeneID" id="107223062"/>
<dbReference type="Gene3D" id="3.90.1200.10">
    <property type="match status" value="1"/>
</dbReference>
<name>A0A6J0BUR5_NEOLC</name>
<dbReference type="OrthoDB" id="8250698at2759"/>
<reference evidence="3 4" key="1">
    <citation type="submission" date="2025-04" db="UniProtKB">
        <authorList>
            <consortium name="RefSeq"/>
        </authorList>
    </citation>
    <scope>IDENTIFICATION</scope>
    <source>
        <tissue evidence="5 6">Thorax and Abdomen</tissue>
        <tissue evidence="3 4">Whole body</tissue>
    </source>
</reference>
<evidence type="ECO:0000313" key="5">
    <source>
        <dbReference type="RefSeq" id="XP_046599563.1"/>
    </source>
</evidence>
<dbReference type="Pfam" id="PF02958">
    <property type="entry name" value="EcKL"/>
    <property type="match status" value="1"/>
</dbReference>
<dbReference type="RefSeq" id="XP_046599563.1">
    <property type="nucleotide sequence ID" value="XM_046743607.1"/>
</dbReference>
<evidence type="ECO:0000259" key="1">
    <source>
        <dbReference type="SMART" id="SM00587"/>
    </source>
</evidence>
<dbReference type="RefSeq" id="XP_046599564.1">
    <property type="nucleotide sequence ID" value="XM_046743608.1"/>
</dbReference>
<organism evidence="2 3">
    <name type="scientific">Neodiprion lecontei</name>
    <name type="common">Redheaded pine sawfly</name>
    <dbReference type="NCBI Taxonomy" id="441921"/>
    <lineage>
        <taxon>Eukaryota</taxon>
        <taxon>Metazoa</taxon>
        <taxon>Ecdysozoa</taxon>
        <taxon>Arthropoda</taxon>
        <taxon>Hexapoda</taxon>
        <taxon>Insecta</taxon>
        <taxon>Pterygota</taxon>
        <taxon>Neoptera</taxon>
        <taxon>Endopterygota</taxon>
        <taxon>Hymenoptera</taxon>
        <taxon>Tenthredinoidea</taxon>
        <taxon>Diprionidae</taxon>
        <taxon>Diprioninae</taxon>
        <taxon>Neodiprion</taxon>
    </lineage>
</organism>
<evidence type="ECO:0000313" key="6">
    <source>
        <dbReference type="RefSeq" id="XP_046599564.1"/>
    </source>
</evidence>
<dbReference type="Proteomes" id="UP000829291">
    <property type="component" value="Chromosome 6"/>
</dbReference>
<dbReference type="PANTHER" id="PTHR11012">
    <property type="entry name" value="PROTEIN KINASE-LIKE DOMAIN-CONTAINING"/>
    <property type="match status" value="1"/>
</dbReference>
<sequence>MDVPTWLNSSYVQAVLRKAEKDDSVEVTSMTVKPATAKGDNYTSDMHRITLVLSRISEGRELTETRSLIAKLAPQGGSREEMISEAGFFAVEMSMMSETLPIMQRILTKAGKTATLAARCLHVEYEKPVHLIVEDLAPAGFRMADRQAGLDLDHCLLAIRNLAIFHASSVALVEKDLKIVAKYTRGLFHKDHSSTMVEFFKASTKSLAEEVANWIELSPRISEKISKLSEVVYEKACEVTHLRKDDFNVINHGDFWVNNMLFRYDERQKVVDQIFVDFQICHYGSPATDILYFFGTSPSDEVRIHHRELILREYHHTLTDTMTQLKCTTEPPSFNDLQDVLRKRAFCEAIATFTILPLVLVDKSNVKSLEEMISLNGKYENPACKGKSYRKVMTRLLPLFDSMGLLDLI</sequence>
<keyword evidence="2" id="KW-1185">Reference proteome</keyword>
<accession>A0A6J0BUR5</accession>
<gene>
    <name evidence="3 4 5 6" type="primary">LOC107223062</name>
</gene>
<evidence type="ECO:0000313" key="2">
    <source>
        <dbReference type="Proteomes" id="UP000829291"/>
    </source>
</evidence>
<protein>
    <submittedName>
        <fullName evidence="3 4">Uncharacterized protein LOC107223062</fullName>
    </submittedName>
</protein>
<dbReference type="InterPro" id="IPR015897">
    <property type="entry name" value="CHK_kinase-like"/>
</dbReference>
<dbReference type="PANTHER" id="PTHR11012:SF56">
    <property type="entry name" value="CHK KINASE-LIKE DOMAIN-CONTAINING PROTEIN-RELATED"/>
    <property type="match status" value="1"/>
</dbReference>
<dbReference type="SUPFAM" id="SSF56112">
    <property type="entry name" value="Protein kinase-like (PK-like)"/>
    <property type="match status" value="1"/>
</dbReference>
<dbReference type="InterPro" id="IPR004119">
    <property type="entry name" value="EcKL"/>
</dbReference>
<dbReference type="RefSeq" id="XP_015518119.1">
    <property type="nucleotide sequence ID" value="XM_015662633.1"/>
</dbReference>